<dbReference type="EMBL" id="CAJOBI010007937">
    <property type="protein sequence ID" value="CAF4099308.1"/>
    <property type="molecule type" value="Genomic_DNA"/>
</dbReference>
<proteinExistence type="predicted"/>
<dbReference type="GO" id="GO:0015074">
    <property type="term" value="P:DNA integration"/>
    <property type="evidence" value="ECO:0007669"/>
    <property type="project" value="InterPro"/>
</dbReference>
<dbReference type="GO" id="GO:0003676">
    <property type="term" value="F:nucleic acid binding"/>
    <property type="evidence" value="ECO:0007669"/>
    <property type="project" value="InterPro"/>
</dbReference>
<dbReference type="AlphaFoldDB" id="A0A816YID6"/>
<name>A0A816YID6_9BILA</name>
<gene>
    <name evidence="2" type="ORF">MBJ925_LOCUS32838</name>
    <name evidence="3" type="ORF">SMN809_LOCUS17264</name>
</gene>
<dbReference type="Gene3D" id="3.30.420.10">
    <property type="entry name" value="Ribonuclease H-like superfamily/Ribonuclease H"/>
    <property type="match status" value="1"/>
</dbReference>
<dbReference type="InterPro" id="IPR012337">
    <property type="entry name" value="RNaseH-like_sf"/>
</dbReference>
<dbReference type="InterPro" id="IPR036397">
    <property type="entry name" value="RNaseH_sf"/>
</dbReference>
<accession>A0A816YID6</accession>
<dbReference type="SUPFAM" id="SSF53098">
    <property type="entry name" value="Ribonuclease H-like"/>
    <property type="match status" value="1"/>
</dbReference>
<evidence type="ECO:0000313" key="2">
    <source>
        <dbReference type="EMBL" id="CAF2159201.1"/>
    </source>
</evidence>
<organism evidence="2 4">
    <name type="scientific">Rotaria magnacalcarata</name>
    <dbReference type="NCBI Taxonomy" id="392030"/>
    <lineage>
        <taxon>Eukaryota</taxon>
        <taxon>Metazoa</taxon>
        <taxon>Spiralia</taxon>
        <taxon>Gnathifera</taxon>
        <taxon>Rotifera</taxon>
        <taxon>Eurotatoria</taxon>
        <taxon>Bdelloidea</taxon>
        <taxon>Philodinida</taxon>
        <taxon>Philodinidae</taxon>
        <taxon>Rotaria</taxon>
    </lineage>
</organism>
<evidence type="ECO:0000313" key="4">
    <source>
        <dbReference type="Proteomes" id="UP000663824"/>
    </source>
</evidence>
<reference evidence="2" key="1">
    <citation type="submission" date="2021-02" db="EMBL/GenBank/DDBJ databases">
        <authorList>
            <person name="Nowell W R."/>
        </authorList>
    </citation>
    <scope>NUCLEOTIDE SEQUENCE</scope>
</reference>
<dbReference type="Proteomes" id="UP000676336">
    <property type="component" value="Unassembled WGS sequence"/>
</dbReference>
<evidence type="ECO:0000259" key="1">
    <source>
        <dbReference type="PROSITE" id="PS50994"/>
    </source>
</evidence>
<dbReference type="PROSITE" id="PS50994">
    <property type="entry name" value="INTEGRASE"/>
    <property type="match status" value="1"/>
</dbReference>
<dbReference type="InterPro" id="IPR001584">
    <property type="entry name" value="Integrase_cat-core"/>
</dbReference>
<sequence>MSSKFKFWVPRTFHVMEIGSSDIIYHIKNNKPLITHEKIYEKIDECHIAVGHSGRDKTWDEVESRFSGIPQEAVSLFINMWDACQIRRSFPKTPCGKPIISIGFLTRLQVDLIDMRSLQYNGFNFIMHVKDHFTKFSWLFSLPTKEARHVALNLKNIFYTFGPPKILQSDDGKEFVLPIDALNTFGFNSQICENTFRIARSLSGAFSSITNFSVKSFMKRCEKISIVNSIKSRGSQTGQYSFQFPQHHKNDKEAYDYSINNIKELNLTENDIEKIINRAFESAKHYVAMVNMTQLLKSKNIYSLPELSQFIKTILSKPSSKIVDYTEDDDSNYDSDDDEFEDDDDGLAAFDDEDQMLSNTFDEDEEEEDNITANYLSNVSRQNFKGCRIFDKIDPQQIKKYFRISVDSSVKYIHKQSACWLLSTSKNRLSSDRLEHVKE</sequence>
<comment type="caution">
    <text evidence="2">The sequence shown here is derived from an EMBL/GenBank/DDBJ whole genome shotgun (WGS) entry which is preliminary data.</text>
</comment>
<dbReference type="EMBL" id="CAJNRE010017981">
    <property type="protein sequence ID" value="CAF2159201.1"/>
    <property type="molecule type" value="Genomic_DNA"/>
</dbReference>
<dbReference type="Proteomes" id="UP000663824">
    <property type="component" value="Unassembled WGS sequence"/>
</dbReference>
<dbReference type="PANTHER" id="PTHR46585">
    <property type="entry name" value="INTEGRASE CORE DOMAIN CONTAINING PROTEIN"/>
    <property type="match status" value="1"/>
</dbReference>
<evidence type="ECO:0000313" key="3">
    <source>
        <dbReference type="EMBL" id="CAF4099308.1"/>
    </source>
</evidence>
<feature type="domain" description="Integrase catalytic" evidence="1">
    <location>
        <begin position="90"/>
        <end position="185"/>
    </location>
</feature>
<protein>
    <recommendedName>
        <fullName evidence="1">Integrase catalytic domain-containing protein</fullName>
    </recommendedName>
</protein>